<gene>
    <name evidence="2" type="ORF">PAPYR_221</name>
</gene>
<feature type="region of interest" description="Disordered" evidence="1">
    <location>
        <begin position="233"/>
        <end position="271"/>
    </location>
</feature>
<dbReference type="InterPro" id="IPR011993">
    <property type="entry name" value="PH-like_dom_sf"/>
</dbReference>
<protein>
    <submittedName>
        <fullName evidence="2">Uncharacterized protein</fullName>
    </submittedName>
</protein>
<keyword evidence="3" id="KW-1185">Reference proteome</keyword>
<feature type="compositionally biased region" description="Basic and acidic residues" evidence="1">
    <location>
        <begin position="483"/>
        <end position="508"/>
    </location>
</feature>
<feature type="compositionally biased region" description="Pro residues" evidence="1">
    <location>
        <begin position="585"/>
        <end position="600"/>
    </location>
</feature>
<evidence type="ECO:0000313" key="3">
    <source>
        <dbReference type="Proteomes" id="UP001141327"/>
    </source>
</evidence>
<evidence type="ECO:0000313" key="2">
    <source>
        <dbReference type="EMBL" id="KAJ4462987.1"/>
    </source>
</evidence>
<dbReference type="Proteomes" id="UP001141327">
    <property type="component" value="Unassembled WGS sequence"/>
</dbReference>
<organism evidence="2 3">
    <name type="scientific">Paratrimastix pyriformis</name>
    <dbReference type="NCBI Taxonomy" id="342808"/>
    <lineage>
        <taxon>Eukaryota</taxon>
        <taxon>Metamonada</taxon>
        <taxon>Preaxostyla</taxon>
        <taxon>Paratrimastigidae</taxon>
        <taxon>Paratrimastix</taxon>
    </lineage>
</organism>
<name>A0ABQ8UV63_9EUKA</name>
<accession>A0ABQ8UV63</accession>
<feature type="region of interest" description="Disordered" evidence="1">
    <location>
        <begin position="483"/>
        <end position="525"/>
    </location>
</feature>
<reference evidence="2" key="1">
    <citation type="journal article" date="2022" name="bioRxiv">
        <title>Genomics of Preaxostyla Flagellates Illuminates Evolutionary Transitions and the Path Towards Mitochondrial Loss.</title>
        <authorList>
            <person name="Novak L.V.F."/>
            <person name="Treitli S.C."/>
            <person name="Pyrih J."/>
            <person name="Halakuc P."/>
            <person name="Pipaliya S.V."/>
            <person name="Vacek V."/>
            <person name="Brzon O."/>
            <person name="Soukal P."/>
            <person name="Eme L."/>
            <person name="Dacks J.B."/>
            <person name="Karnkowska A."/>
            <person name="Elias M."/>
            <person name="Hampl V."/>
        </authorList>
    </citation>
    <scope>NUCLEOTIDE SEQUENCE</scope>
    <source>
        <strain evidence="2">RCP-MX</strain>
    </source>
</reference>
<evidence type="ECO:0000256" key="1">
    <source>
        <dbReference type="SAM" id="MobiDB-lite"/>
    </source>
</evidence>
<proteinExistence type="predicted"/>
<comment type="caution">
    <text evidence="2">The sequence shown here is derived from an EMBL/GenBank/DDBJ whole genome shotgun (WGS) entry which is preliminary data.</text>
</comment>
<dbReference type="EMBL" id="JAPMOS010000001">
    <property type="protein sequence ID" value="KAJ4462987.1"/>
    <property type="molecule type" value="Genomic_DNA"/>
</dbReference>
<sequence>MSKEKMAISNAQLEAEYLTSLVQDAASLRQSISGMISRYLVREDQQKFRHECLQKTLNCPVVPERRLKDPFSGEFSKNMRLFQEQYTAQRVWIYHLTLSCHQICFLGVSKTEGAQRLERAMDHAAIEEGRRLIAEAAAHLPCSAPTNQQATQRVMALHAGERTLDQWLLRERCEAARFAAQAAFLRSRDKAMNRKEAQPAYERTVGQLQVLWTAHFRRCLDGTPLPAVPSALAERPAAPQPPAPLQPRHLLLPDQPPAPLAASLSRPAPDWPASPRVPGFPLLPAAAAAATTTAAAAPPTWAESTARGLLAAACRRLQTQVDEDARVPPGVAWPPRPDEGVVDLPVSDGVDDAGGGGAPTAADPAVYVEPAQVEAALMRSVKARALKEACREATVDLTWLLARAAHCAHALSHEAALSAAAQTQHHLRREADLVGRARAHHDMHRAHIEGLALRAEEERLAQLAAALEARRKAEVEAREQARKAAEEAARQEAARQAEVARQEAEARAKQQPPEGRSRSGSMTVGQRMGDVVLSASPLLRAASLARRSSAFGTNHAPAVPSPLVTPSSASPPPFGAPSSASPSPRASPVPAPVAAPPGAPAPRSLSSVLTAANKLLSAVGKKAAGFHTNPQHERLLKGGAQLGLQTDLSSHSLFGAGGTFLRHQTRGRPVERILSVTDDMATVECRDRPGRKPIEVIPAAAIYGLMQGQSTPNFQRRSGAAGRENQSFSLLATEGRSFDLEAQTVELKDQFYQAFDYLVQQAQAKMNPPTLPEPSPSNQMFRPTLSPQIPGKSTVFEEYVCVKTSDGHDFICPVTILAYESKRIRQMFARGAAQRHVITVAAKDRLTIEAGEPDSPQ</sequence>
<feature type="region of interest" description="Disordered" evidence="1">
    <location>
        <begin position="553"/>
        <end position="605"/>
    </location>
</feature>
<dbReference type="Gene3D" id="2.30.29.30">
    <property type="entry name" value="Pleckstrin-homology domain (PH domain)/Phosphotyrosine-binding domain (PTB)"/>
    <property type="match status" value="1"/>
</dbReference>